<evidence type="ECO:0000256" key="2">
    <source>
        <dbReference type="SAM" id="MobiDB-lite"/>
    </source>
</evidence>
<evidence type="ECO:0000313" key="4">
    <source>
        <dbReference type="EMBL" id="CDI82456.1"/>
    </source>
</evidence>
<reference evidence="4" key="2">
    <citation type="submission" date="2013-10" db="EMBL/GenBank/DDBJ databases">
        <authorList>
            <person name="Aslett M."/>
        </authorList>
    </citation>
    <scope>NUCLEOTIDE SEQUENCE [LARGE SCALE GENOMIC DNA]</scope>
    <source>
        <strain evidence="4">Houghton</strain>
    </source>
</reference>
<keyword evidence="1" id="KW-0175">Coiled coil</keyword>
<organism evidence="4 5">
    <name type="scientific">Eimeria acervulina</name>
    <name type="common">Coccidian parasite</name>
    <dbReference type="NCBI Taxonomy" id="5801"/>
    <lineage>
        <taxon>Eukaryota</taxon>
        <taxon>Sar</taxon>
        <taxon>Alveolata</taxon>
        <taxon>Apicomplexa</taxon>
        <taxon>Conoidasida</taxon>
        <taxon>Coccidia</taxon>
        <taxon>Eucoccidiorida</taxon>
        <taxon>Eimeriorina</taxon>
        <taxon>Eimeriidae</taxon>
        <taxon>Eimeria</taxon>
    </lineage>
</organism>
<evidence type="ECO:0000256" key="3">
    <source>
        <dbReference type="SAM" id="SignalP"/>
    </source>
</evidence>
<dbReference type="Proteomes" id="UP000018050">
    <property type="component" value="Unassembled WGS sequence"/>
</dbReference>
<name>U6GQG0_EIMAC</name>
<dbReference type="Pfam" id="PF10234">
    <property type="entry name" value="Cluap1"/>
    <property type="match status" value="1"/>
</dbReference>
<evidence type="ECO:0000313" key="5">
    <source>
        <dbReference type="Proteomes" id="UP000018050"/>
    </source>
</evidence>
<dbReference type="OrthoDB" id="346994at2759"/>
<keyword evidence="3" id="KW-0732">Signal</keyword>
<dbReference type="VEuPathDB" id="ToxoDB:EAH_00028040"/>
<feature type="signal peptide" evidence="3">
    <location>
        <begin position="1"/>
        <end position="15"/>
    </location>
</feature>
<evidence type="ECO:0000256" key="1">
    <source>
        <dbReference type="SAM" id="Coils"/>
    </source>
</evidence>
<feature type="coiled-coil region" evidence="1">
    <location>
        <begin position="262"/>
        <end position="296"/>
    </location>
</feature>
<dbReference type="EMBL" id="HG672401">
    <property type="protein sequence ID" value="CDI82456.1"/>
    <property type="molecule type" value="Genomic_DNA"/>
</dbReference>
<feature type="region of interest" description="Disordered" evidence="2">
    <location>
        <begin position="53"/>
        <end position="87"/>
    </location>
</feature>
<gene>
    <name evidence="4" type="ORF">EAH_00028040</name>
</gene>
<proteinExistence type="predicted"/>
<protein>
    <submittedName>
        <fullName evidence="4">Uncharacterized protein</fullName>
    </submittedName>
</protein>
<reference evidence="4" key="1">
    <citation type="submission" date="2013-10" db="EMBL/GenBank/DDBJ databases">
        <title>Genomic analysis of the causative agents of coccidiosis in chickens.</title>
        <authorList>
            <person name="Reid A.J."/>
            <person name="Blake D."/>
            <person name="Billington K."/>
            <person name="Browne H."/>
            <person name="Dunn M."/>
            <person name="Hung S."/>
            <person name="Kawahara F."/>
            <person name="Miranda-Saavedra D."/>
            <person name="Mourier T."/>
            <person name="Nagra H."/>
            <person name="Otto T.D."/>
            <person name="Rawlings N."/>
            <person name="Sanchez A."/>
            <person name="Sanders M."/>
            <person name="Subramaniam C."/>
            <person name="Tay Y."/>
            <person name="Dear P."/>
            <person name="Doerig C."/>
            <person name="Gruber A."/>
            <person name="Parkinson J."/>
            <person name="Shirley M."/>
            <person name="Wan K.L."/>
            <person name="Berriman M."/>
            <person name="Tomley F."/>
            <person name="Pain A."/>
        </authorList>
    </citation>
    <scope>NUCLEOTIDE SEQUENCE [LARGE SCALE GENOMIC DNA]</scope>
    <source>
        <strain evidence="4">Houghton</strain>
    </source>
</reference>
<accession>U6GQG0</accession>
<dbReference type="OMA" id="ETHTNCV"/>
<keyword evidence="5" id="KW-1185">Reference proteome</keyword>
<dbReference type="RefSeq" id="XP_013248144.1">
    <property type="nucleotide sequence ID" value="XM_013392690.1"/>
</dbReference>
<feature type="chain" id="PRO_5013153048" evidence="3">
    <location>
        <begin position="16"/>
        <end position="420"/>
    </location>
</feature>
<dbReference type="InterPro" id="IPR019366">
    <property type="entry name" value="Clusterin-associated_protein-1"/>
</dbReference>
<sequence length="420" mass="45453">MIFASAATLRRLVAALQCLGLNCVLPVGGECSRRQFILTTLLKLQYLIEPPQFSSQGEGGEAQAELSQRGDMGEPSDPTEQAAFSAVREAETPPKQLILLHHLAAFILQRVGVDLDLQVLFRAEADAISELLRLAESLADGVRQALNSQATCREGEEEGGEIKREKPFEVPQTLRSKEAVQAVQVQVERVLVSVQNFYGEEQTQERSKAGRFLQTVLASEASSARAAVAAEAATEAASSSSSSSSSSRALLGEQLNRGRQALADVERSNEALASHVQELKERVRSAERNADRLSKQLLLLGRSQDSALAAAEQQRQRDTQEQLRQLYVQYARKSAVCDTLTASMEANAGSAETAAAQNRLRLQQARQQMRLEHAAPAPSTETQTNCMDTLCGGMSEDVGLTLASSEQLCTEGSELDLGVI</sequence>
<dbReference type="AlphaFoldDB" id="U6GQG0"/>
<dbReference type="GeneID" id="25270874"/>